<dbReference type="EnsemblPlants" id="OPUNC07G24280.1">
    <property type="protein sequence ID" value="OPUNC07G24280.1"/>
    <property type="gene ID" value="OPUNC07G24280"/>
</dbReference>
<dbReference type="Proteomes" id="UP000026962">
    <property type="component" value="Chromosome 7"/>
</dbReference>
<dbReference type="eggNOG" id="KOG1696">
    <property type="taxonomic scope" value="Eukaryota"/>
</dbReference>
<evidence type="ECO:0000313" key="1">
    <source>
        <dbReference type="EnsemblPlants" id="OPUNC07G24280.1"/>
    </source>
</evidence>
<dbReference type="GO" id="GO:0003735">
    <property type="term" value="F:structural constituent of ribosome"/>
    <property type="evidence" value="ECO:0007669"/>
    <property type="project" value="InterPro"/>
</dbReference>
<evidence type="ECO:0000313" key="2">
    <source>
        <dbReference type="Proteomes" id="UP000026962"/>
    </source>
</evidence>
<keyword evidence="2" id="KW-1185">Reference proteome</keyword>
<dbReference type="STRING" id="4537.A0A0E0LPL5"/>
<reference evidence="1" key="1">
    <citation type="submission" date="2015-04" db="UniProtKB">
        <authorList>
            <consortium name="EnsemblPlants"/>
        </authorList>
    </citation>
    <scope>IDENTIFICATION</scope>
</reference>
<organism evidence="1">
    <name type="scientific">Oryza punctata</name>
    <name type="common">Red rice</name>
    <dbReference type="NCBI Taxonomy" id="4537"/>
    <lineage>
        <taxon>Eukaryota</taxon>
        <taxon>Viridiplantae</taxon>
        <taxon>Streptophyta</taxon>
        <taxon>Embryophyta</taxon>
        <taxon>Tracheophyta</taxon>
        <taxon>Spermatophyta</taxon>
        <taxon>Magnoliopsida</taxon>
        <taxon>Liliopsida</taxon>
        <taxon>Poales</taxon>
        <taxon>Poaceae</taxon>
        <taxon>BOP clade</taxon>
        <taxon>Oryzoideae</taxon>
        <taxon>Oryzeae</taxon>
        <taxon>Oryzinae</taxon>
        <taxon>Oryza</taxon>
    </lineage>
</organism>
<dbReference type="GO" id="GO:0022625">
    <property type="term" value="C:cytosolic large ribosomal subunit"/>
    <property type="evidence" value="ECO:0007669"/>
    <property type="project" value="InterPro"/>
</dbReference>
<dbReference type="AlphaFoldDB" id="A0A0E0LPL5"/>
<reference evidence="1" key="2">
    <citation type="submission" date="2018-05" db="EMBL/GenBank/DDBJ databases">
        <title>OpunRS2 (Oryza punctata Reference Sequence Version 2).</title>
        <authorList>
            <person name="Zhang J."/>
            <person name="Kudrna D."/>
            <person name="Lee S."/>
            <person name="Talag J."/>
            <person name="Welchert J."/>
            <person name="Wing R.A."/>
        </authorList>
    </citation>
    <scope>NUCLEOTIDE SEQUENCE [LARGE SCALE GENOMIC DNA]</scope>
</reference>
<dbReference type="Gene3D" id="1.10.1200.240">
    <property type="match status" value="1"/>
</dbReference>
<proteinExistence type="predicted"/>
<evidence type="ECO:0008006" key="3">
    <source>
        <dbReference type="Google" id="ProtNLM"/>
    </source>
</evidence>
<dbReference type="PANTHER" id="PTHR10722">
    <property type="entry name" value="60S RIBOSOMAL PROTEIN L19"/>
    <property type="match status" value="1"/>
</dbReference>
<protein>
    <recommendedName>
        <fullName evidence="3">Ribosomal protein L19/L19e domain-containing protein</fullName>
    </recommendedName>
</protein>
<dbReference type="Gramene" id="OPUNC07G24280.1">
    <property type="protein sequence ID" value="OPUNC07G24280.1"/>
    <property type="gene ID" value="OPUNC07G24280"/>
</dbReference>
<name>A0A0E0LPL5_ORYPU</name>
<dbReference type="HOGENOM" id="CLU_2675376_0_0_1"/>
<accession>A0A0E0LPL5</accession>
<dbReference type="GO" id="GO:0003723">
    <property type="term" value="F:RNA binding"/>
    <property type="evidence" value="ECO:0007669"/>
    <property type="project" value="InterPro"/>
</dbReference>
<sequence length="75" mass="8105">MKVKGNMFENKRVLLESIHRSKVEKARKETLSDHRFEAKLAKSMARGSTEAALAAAAPAPAAAYGTKESEEAKGC</sequence>
<dbReference type="InterPro" id="IPR039547">
    <property type="entry name" value="Ribosomal_eL19"/>
</dbReference>